<dbReference type="InterPro" id="IPR051731">
    <property type="entry name" value="DENND11/AVL9_GEFs"/>
</dbReference>
<keyword evidence="3" id="KW-0344">Guanine-nucleotide releasing factor</keyword>
<dbReference type="GeneTree" id="ENSGT00590000083189"/>
<dbReference type="KEGG" id="cin:100175191"/>
<evidence type="ECO:0000313" key="8">
    <source>
        <dbReference type="Proteomes" id="UP000008144"/>
    </source>
</evidence>
<accession>F7AB27</accession>
<evidence type="ECO:0000256" key="4">
    <source>
        <dbReference type="ARBA" id="ARBA00033400"/>
    </source>
</evidence>
<dbReference type="PANTHER" id="PTHR31017">
    <property type="entry name" value="LATE SECRETORY PATHWAY PROTEIN AVL9-RELATED"/>
    <property type="match status" value="1"/>
</dbReference>
<evidence type="ECO:0000256" key="5">
    <source>
        <dbReference type="SAM" id="MobiDB-lite"/>
    </source>
</evidence>
<dbReference type="GO" id="GO:0005737">
    <property type="term" value="C:cytoplasm"/>
    <property type="evidence" value="ECO:0000318"/>
    <property type="project" value="GO_Central"/>
</dbReference>
<evidence type="ECO:0000313" key="7">
    <source>
        <dbReference type="Ensembl" id="ENSCINP00000023380.2"/>
    </source>
</evidence>
<feature type="region of interest" description="Disordered" evidence="5">
    <location>
        <begin position="1"/>
        <end position="24"/>
    </location>
</feature>
<feature type="domain" description="UDENN" evidence="6">
    <location>
        <begin position="61"/>
        <end position="432"/>
    </location>
</feature>
<evidence type="ECO:0000259" key="6">
    <source>
        <dbReference type="PROSITE" id="PS50211"/>
    </source>
</evidence>
<dbReference type="HOGENOM" id="CLU_049607_0_0_1"/>
<dbReference type="InterPro" id="IPR037516">
    <property type="entry name" value="Tripartite_DENN"/>
</dbReference>
<dbReference type="GeneID" id="100175191"/>
<dbReference type="Pfam" id="PF09804">
    <property type="entry name" value="DENND11"/>
    <property type="match status" value="1"/>
</dbReference>
<dbReference type="InParanoid" id="F7AB27"/>
<evidence type="ECO:0000256" key="1">
    <source>
        <dbReference type="ARBA" id="ARBA00007629"/>
    </source>
</evidence>
<reference evidence="8" key="1">
    <citation type="journal article" date="2002" name="Science">
        <title>The draft genome of Ciona intestinalis: insights into chordate and vertebrate origins.</title>
        <authorList>
            <person name="Dehal P."/>
            <person name="Satou Y."/>
            <person name="Campbell R.K."/>
            <person name="Chapman J."/>
            <person name="Degnan B."/>
            <person name="De Tomaso A."/>
            <person name="Davidson B."/>
            <person name="Di Gregorio A."/>
            <person name="Gelpke M."/>
            <person name="Goodstein D.M."/>
            <person name="Harafuji N."/>
            <person name="Hastings K.E."/>
            <person name="Ho I."/>
            <person name="Hotta K."/>
            <person name="Huang W."/>
            <person name="Kawashima T."/>
            <person name="Lemaire P."/>
            <person name="Martinez D."/>
            <person name="Meinertzhagen I.A."/>
            <person name="Necula S."/>
            <person name="Nonaka M."/>
            <person name="Putnam N."/>
            <person name="Rash S."/>
            <person name="Saiga H."/>
            <person name="Satake M."/>
            <person name="Terry A."/>
            <person name="Yamada L."/>
            <person name="Wang H.G."/>
            <person name="Awazu S."/>
            <person name="Azumi K."/>
            <person name="Boore J."/>
            <person name="Branno M."/>
            <person name="Chin-Bow S."/>
            <person name="DeSantis R."/>
            <person name="Doyle S."/>
            <person name="Francino P."/>
            <person name="Keys D.N."/>
            <person name="Haga S."/>
            <person name="Hayashi H."/>
            <person name="Hino K."/>
            <person name="Imai K.S."/>
            <person name="Inaba K."/>
            <person name="Kano S."/>
            <person name="Kobayashi K."/>
            <person name="Kobayashi M."/>
            <person name="Lee B.I."/>
            <person name="Makabe K.W."/>
            <person name="Manohar C."/>
            <person name="Matassi G."/>
            <person name="Medina M."/>
            <person name="Mochizuki Y."/>
            <person name="Mount S."/>
            <person name="Morishita T."/>
            <person name="Miura S."/>
            <person name="Nakayama A."/>
            <person name="Nishizaka S."/>
            <person name="Nomoto H."/>
            <person name="Ohta F."/>
            <person name="Oishi K."/>
            <person name="Rigoutsos I."/>
            <person name="Sano M."/>
            <person name="Sasaki A."/>
            <person name="Sasakura Y."/>
            <person name="Shoguchi E."/>
            <person name="Shin-i T."/>
            <person name="Spagnuolo A."/>
            <person name="Stainier D."/>
            <person name="Suzuki M.M."/>
            <person name="Tassy O."/>
            <person name="Takatori N."/>
            <person name="Tokuoka M."/>
            <person name="Yagi K."/>
            <person name="Yoshizaki F."/>
            <person name="Wada S."/>
            <person name="Zhang C."/>
            <person name="Hyatt P.D."/>
            <person name="Larimer F."/>
            <person name="Detter C."/>
            <person name="Doggett N."/>
            <person name="Glavina T."/>
            <person name="Hawkins T."/>
            <person name="Richardson P."/>
            <person name="Lucas S."/>
            <person name="Kohara Y."/>
            <person name="Levine M."/>
            <person name="Satoh N."/>
            <person name="Rokhsar D.S."/>
        </authorList>
    </citation>
    <scope>NUCLEOTIDE SEQUENCE [LARGE SCALE GENOMIC DNA]</scope>
</reference>
<dbReference type="OrthoDB" id="2152680at2759"/>
<dbReference type="RefSeq" id="XP_002127536.1">
    <property type="nucleotide sequence ID" value="XM_002127500.5"/>
</dbReference>
<proteinExistence type="inferred from homology"/>
<dbReference type="AlphaFoldDB" id="F7AB27"/>
<dbReference type="InterPro" id="IPR018626">
    <property type="entry name" value="LCHN/Anr2"/>
</dbReference>
<dbReference type="FunCoup" id="F7AB27">
    <property type="interactions" value="1"/>
</dbReference>
<evidence type="ECO:0000256" key="2">
    <source>
        <dbReference type="ARBA" id="ARBA00015743"/>
    </source>
</evidence>
<accession>A0A1W2WF73</accession>
<reference evidence="7" key="4">
    <citation type="submission" date="2025-09" db="UniProtKB">
        <authorList>
            <consortium name="Ensembl"/>
        </authorList>
    </citation>
    <scope>IDENTIFICATION</scope>
</reference>
<dbReference type="PROSITE" id="PS50211">
    <property type="entry name" value="DENN"/>
    <property type="match status" value="1"/>
</dbReference>
<reference evidence="7" key="3">
    <citation type="submission" date="2025-08" db="UniProtKB">
        <authorList>
            <consortium name="Ensembl"/>
        </authorList>
    </citation>
    <scope>IDENTIFICATION</scope>
</reference>
<dbReference type="Proteomes" id="UP000008144">
    <property type="component" value="Chromosome 3"/>
</dbReference>
<organism evidence="7 8">
    <name type="scientific">Ciona intestinalis</name>
    <name type="common">Transparent sea squirt</name>
    <name type="synonym">Ascidia intestinalis</name>
    <dbReference type="NCBI Taxonomy" id="7719"/>
    <lineage>
        <taxon>Eukaryota</taxon>
        <taxon>Metazoa</taxon>
        <taxon>Chordata</taxon>
        <taxon>Tunicata</taxon>
        <taxon>Ascidiacea</taxon>
        <taxon>Phlebobranchia</taxon>
        <taxon>Cionidae</taxon>
        <taxon>Ciona</taxon>
    </lineage>
</organism>
<dbReference type="PANTHER" id="PTHR31017:SF2">
    <property type="entry name" value="DENN DOMAIN-CONTAINING PROTEIN 11"/>
    <property type="match status" value="1"/>
</dbReference>
<name>F7AB27_CIOIN</name>
<sequence>MDEEESKPLLLDDGNDTFNSNNQKKSVFGKRKNKIGVVDTFNSIDLLFNQTEAEEEPDYIVSVFVVTFDTRCGNMVEWSTPSELDLSSIEFKAMPSGAHTVESDFIYFRLNNLFGLSCFEKMRVNSVEERGARMKSVGILASTYTTLFRHMQFLEMQVRHHLQTPGNYLQLEEFYKDRHGVLPPLVQQPSNANHIKNTNQFPHMKITHPAGCFSQFIKFFGENIFVLWKLVLLGKRILFFSPPPIGVVCYRVYCACCLGKVAVNGFEHKTPKPYFYINVADIEDVENELNYIACTTERIFREKSRLYDIYVDNQVIVSTDVQSKDLLKVNKVDKEKYQNLLNHRNDLLFHQEIGDDNVPTEEEVYQSYFIHQNNQLFETLMEAASSRDKTLTEDHIKAMGLDPVGDRHFIMDLLELYAIDVMLVVDNPCCPV</sequence>
<dbReference type="OMA" id="LWTEEHM"/>
<protein>
    <recommendedName>
        <fullName evidence="2">DENN domain-containing protein 11</fullName>
    </recommendedName>
    <alternativeName>
        <fullName evidence="4">Protein LCHN</fullName>
    </alternativeName>
</protein>
<comment type="similarity">
    <text evidence="1">Belongs to the DENND11 family.</text>
</comment>
<evidence type="ECO:0000256" key="3">
    <source>
        <dbReference type="ARBA" id="ARBA00022658"/>
    </source>
</evidence>
<dbReference type="EMBL" id="EAAA01001812">
    <property type="status" value="NOT_ANNOTATED_CDS"/>
    <property type="molecule type" value="Genomic_DNA"/>
</dbReference>
<gene>
    <name evidence="7" type="primary">LOC100175191</name>
</gene>
<keyword evidence="8" id="KW-1185">Reference proteome</keyword>
<dbReference type="STRING" id="7719.ENSCINP00000023380"/>
<dbReference type="Ensembl" id="ENSCINT00000023626.2">
    <property type="protein sequence ID" value="ENSCINP00000023380.2"/>
    <property type="gene ID" value="ENSCING00000006494.3"/>
</dbReference>
<reference evidence="7" key="2">
    <citation type="journal article" date="2008" name="Genome Biol.">
        <title>Improved genome assembly and evidence-based global gene model set for the chordate Ciona intestinalis: new insight into intron and operon populations.</title>
        <authorList>
            <person name="Satou Y."/>
            <person name="Mineta K."/>
            <person name="Ogasawara M."/>
            <person name="Sasakura Y."/>
            <person name="Shoguchi E."/>
            <person name="Ueno K."/>
            <person name="Yamada L."/>
            <person name="Matsumoto J."/>
            <person name="Wasserscheid J."/>
            <person name="Dewar K."/>
            <person name="Wiley G.B."/>
            <person name="Macmil S.L."/>
            <person name="Roe B.A."/>
            <person name="Zeller R.W."/>
            <person name="Hastings K.E."/>
            <person name="Lemaire P."/>
            <person name="Lindquist E."/>
            <person name="Endo T."/>
            <person name="Hotta K."/>
            <person name="Inaba K."/>
        </authorList>
    </citation>
    <scope>NUCLEOTIDE SEQUENCE [LARGE SCALE GENOMIC DNA]</scope>
    <source>
        <strain evidence="7">wild type</strain>
    </source>
</reference>
<dbReference type="GO" id="GO:0005085">
    <property type="term" value="F:guanyl-nucleotide exchange factor activity"/>
    <property type="evidence" value="ECO:0007669"/>
    <property type="project" value="UniProtKB-KW"/>
</dbReference>